<dbReference type="SMART" id="SM00240">
    <property type="entry name" value="FHA"/>
    <property type="match status" value="1"/>
</dbReference>
<evidence type="ECO:0000259" key="1">
    <source>
        <dbReference type="PROSITE" id="PS50006"/>
    </source>
</evidence>
<organism evidence="2 3">
    <name type="scientific">Coemansia pectinata</name>
    <dbReference type="NCBI Taxonomy" id="1052879"/>
    <lineage>
        <taxon>Eukaryota</taxon>
        <taxon>Fungi</taxon>
        <taxon>Fungi incertae sedis</taxon>
        <taxon>Zoopagomycota</taxon>
        <taxon>Kickxellomycotina</taxon>
        <taxon>Kickxellomycetes</taxon>
        <taxon>Kickxellales</taxon>
        <taxon>Kickxellaceae</taxon>
        <taxon>Coemansia</taxon>
    </lineage>
</organism>
<gene>
    <name evidence="2" type="ORF">GGI19_007104</name>
</gene>
<reference evidence="2" key="1">
    <citation type="submission" date="2022-07" db="EMBL/GenBank/DDBJ databases">
        <title>Phylogenomic reconstructions and comparative analyses of Kickxellomycotina fungi.</title>
        <authorList>
            <person name="Reynolds N.K."/>
            <person name="Stajich J.E."/>
            <person name="Barry K."/>
            <person name="Grigoriev I.V."/>
            <person name="Crous P."/>
            <person name="Smith M.E."/>
        </authorList>
    </citation>
    <scope>NUCLEOTIDE SEQUENCE</scope>
    <source>
        <strain evidence="2">BCRC 34297</strain>
    </source>
</reference>
<proteinExistence type="predicted"/>
<dbReference type="Proteomes" id="UP001140011">
    <property type="component" value="Unassembled WGS sequence"/>
</dbReference>
<dbReference type="InterPro" id="IPR000253">
    <property type="entry name" value="FHA_dom"/>
</dbReference>
<name>A0A9W8L7K4_9FUNG</name>
<dbReference type="SUPFAM" id="SSF49879">
    <property type="entry name" value="SMAD/FHA domain"/>
    <property type="match status" value="1"/>
</dbReference>
<dbReference type="Pfam" id="PF00498">
    <property type="entry name" value="FHA"/>
    <property type="match status" value="1"/>
</dbReference>
<protein>
    <recommendedName>
        <fullName evidence="1">FHA domain-containing protein</fullName>
    </recommendedName>
</protein>
<dbReference type="Gene3D" id="2.60.200.20">
    <property type="match status" value="1"/>
</dbReference>
<feature type="non-terminal residue" evidence="2">
    <location>
        <position position="263"/>
    </location>
</feature>
<dbReference type="PROSITE" id="PS50006">
    <property type="entry name" value="FHA_DOMAIN"/>
    <property type="match status" value="1"/>
</dbReference>
<dbReference type="EMBL" id="JANBUH010002188">
    <property type="protein sequence ID" value="KAJ2740538.1"/>
    <property type="molecule type" value="Genomic_DNA"/>
</dbReference>
<dbReference type="InterPro" id="IPR008984">
    <property type="entry name" value="SMAD_FHA_dom_sf"/>
</dbReference>
<accession>A0A9W8L7K4</accession>
<feature type="domain" description="FHA" evidence="1">
    <location>
        <begin position="70"/>
        <end position="118"/>
    </location>
</feature>
<dbReference type="AlphaFoldDB" id="A0A9W8L7K4"/>
<evidence type="ECO:0000313" key="3">
    <source>
        <dbReference type="Proteomes" id="UP001140011"/>
    </source>
</evidence>
<dbReference type="OrthoDB" id="331699at2759"/>
<comment type="caution">
    <text evidence="2">The sequence shown here is derived from an EMBL/GenBank/DDBJ whole genome shotgun (WGS) entry which is preliminary data.</text>
</comment>
<evidence type="ECO:0000313" key="2">
    <source>
        <dbReference type="EMBL" id="KAJ2740538.1"/>
    </source>
</evidence>
<keyword evidence="3" id="KW-1185">Reference proteome</keyword>
<sequence length="263" mass="29177">MLQVDPSRRIGIDATVIHPWTQASVNGVPGLLYEPRDIWGVLKTVDLRDGHVASPCWPDLPEISLFQDQTVIGRSRSSYIQIPDHRISAQHCTIVLKDSCVYLNNTGRSQCWANDRPLASGQTVLLKSPYMFHLCAPGPNTGTKEGSDRRPGYSFRIEMLDKPWMQTWVTSQHDLSQTNISGFATTNTVESSSSWQQLQAGEALKLMLPPPLILPVQSAHMSHLPFCGAKNAYVVGGRLLLDPDARELANALGPVKQQQLPWM</sequence>